<dbReference type="PANTHER" id="PTHR42852:SF6">
    <property type="entry name" value="THIOL:DISULFIDE INTERCHANGE PROTEIN DSBE"/>
    <property type="match status" value="1"/>
</dbReference>
<gene>
    <name evidence="7" type="ORF">SAMN05216323_10528</name>
</gene>
<dbReference type="STRING" id="1640674.SAMN05216323_10528"/>
<name>A0A1G6PID9_9BACT</name>
<feature type="coiled-coil region" evidence="5">
    <location>
        <begin position="118"/>
        <end position="145"/>
    </location>
</feature>
<feature type="domain" description="Thioredoxin" evidence="6">
    <location>
        <begin position="245"/>
        <end position="383"/>
    </location>
</feature>
<dbReference type="EMBL" id="FMYP01000052">
    <property type="protein sequence ID" value="SDC79818.1"/>
    <property type="molecule type" value="Genomic_DNA"/>
</dbReference>
<dbReference type="RefSeq" id="WP_092439563.1">
    <property type="nucleotide sequence ID" value="NZ_FMYP01000052.1"/>
</dbReference>
<dbReference type="InterPro" id="IPR000866">
    <property type="entry name" value="AhpC/TSA"/>
</dbReference>
<dbReference type="Gene3D" id="3.40.30.10">
    <property type="entry name" value="Glutaredoxin"/>
    <property type="match status" value="1"/>
</dbReference>
<evidence type="ECO:0000313" key="7">
    <source>
        <dbReference type="EMBL" id="SDC79818.1"/>
    </source>
</evidence>
<organism evidence="7 8">
    <name type="scientific">Williamwhitmania taraxaci</name>
    <dbReference type="NCBI Taxonomy" id="1640674"/>
    <lineage>
        <taxon>Bacteria</taxon>
        <taxon>Pseudomonadati</taxon>
        <taxon>Bacteroidota</taxon>
        <taxon>Bacteroidia</taxon>
        <taxon>Bacteroidales</taxon>
        <taxon>Williamwhitmaniaceae</taxon>
        <taxon>Williamwhitmania</taxon>
    </lineage>
</organism>
<dbReference type="GO" id="GO:0016209">
    <property type="term" value="F:antioxidant activity"/>
    <property type="evidence" value="ECO:0007669"/>
    <property type="project" value="InterPro"/>
</dbReference>
<dbReference type="InterPro" id="IPR050553">
    <property type="entry name" value="Thioredoxin_ResA/DsbE_sf"/>
</dbReference>
<keyword evidence="2" id="KW-0201">Cytochrome c-type biogenesis</keyword>
<proteinExistence type="predicted"/>
<dbReference type="InterPro" id="IPR025380">
    <property type="entry name" value="DUF4369"/>
</dbReference>
<dbReference type="SUPFAM" id="SSF52833">
    <property type="entry name" value="Thioredoxin-like"/>
    <property type="match status" value="1"/>
</dbReference>
<comment type="subcellular location">
    <subcellularLocation>
        <location evidence="1">Cell envelope</location>
    </subcellularLocation>
</comment>
<dbReference type="GO" id="GO:0030313">
    <property type="term" value="C:cell envelope"/>
    <property type="evidence" value="ECO:0007669"/>
    <property type="project" value="UniProtKB-SubCell"/>
</dbReference>
<evidence type="ECO:0000256" key="2">
    <source>
        <dbReference type="ARBA" id="ARBA00022748"/>
    </source>
</evidence>
<dbReference type="PANTHER" id="PTHR42852">
    <property type="entry name" value="THIOL:DISULFIDE INTERCHANGE PROTEIN DSBE"/>
    <property type="match status" value="1"/>
</dbReference>
<evidence type="ECO:0000259" key="6">
    <source>
        <dbReference type="PROSITE" id="PS51352"/>
    </source>
</evidence>
<keyword evidence="5" id="KW-0175">Coiled coil</keyword>
<dbReference type="CDD" id="cd02966">
    <property type="entry name" value="TlpA_like_family"/>
    <property type="match status" value="1"/>
</dbReference>
<dbReference type="GO" id="GO:0017004">
    <property type="term" value="P:cytochrome complex assembly"/>
    <property type="evidence" value="ECO:0007669"/>
    <property type="project" value="UniProtKB-KW"/>
</dbReference>
<evidence type="ECO:0000313" key="8">
    <source>
        <dbReference type="Proteomes" id="UP000199452"/>
    </source>
</evidence>
<dbReference type="GO" id="GO:0016491">
    <property type="term" value="F:oxidoreductase activity"/>
    <property type="evidence" value="ECO:0007669"/>
    <property type="project" value="InterPro"/>
</dbReference>
<accession>A0A1G6PID9</accession>
<dbReference type="Proteomes" id="UP000199452">
    <property type="component" value="Unassembled WGS sequence"/>
</dbReference>
<evidence type="ECO:0000256" key="4">
    <source>
        <dbReference type="ARBA" id="ARBA00023284"/>
    </source>
</evidence>
<dbReference type="PROSITE" id="PS51352">
    <property type="entry name" value="THIOREDOXIN_2"/>
    <property type="match status" value="1"/>
</dbReference>
<evidence type="ECO:0000256" key="5">
    <source>
        <dbReference type="SAM" id="Coils"/>
    </source>
</evidence>
<dbReference type="OrthoDB" id="6399635at2"/>
<keyword evidence="3" id="KW-1015">Disulfide bond</keyword>
<dbReference type="Pfam" id="PF00578">
    <property type="entry name" value="AhpC-TSA"/>
    <property type="match status" value="1"/>
</dbReference>
<sequence length="383" mass="42255">MRFRNLLVIAVIVVLASCQGNNSVKITGKISGGEDVSMTLIKRDVSTSVVVDSIKMNASGDFQFKLPLIEPGFYMLQIAGKSPVTLLLTPGEKIVFTADANSFDRAYNVEGSVGSAQVKDIYLRLVRLKDQIDSLSNKSKELLGNQQALLGIYSTIDSLISGHKEYSISFLRNNVNSIATVFVLYQQVADDAPLFDPIDDIVYYRMVASSLRAFHPEMMLSKTVVANYQDVDQRIRTAKVNQIIANAEATLPDIALPNVKGDTIKLSSFKGKVVVLDFWSSASSNALLDNREMVEIYNEFKGKGLVVYQVSVDEDGRAWSNAIKNAGIPFYSVRDQNGPNSLAVRIYNVQKVPSNYIIGKNYDIVGKDLYGNNLRKKLKAILG</sequence>
<dbReference type="PROSITE" id="PS51257">
    <property type="entry name" value="PROKAR_LIPOPROTEIN"/>
    <property type="match status" value="1"/>
</dbReference>
<keyword evidence="4" id="KW-0676">Redox-active center</keyword>
<keyword evidence="8" id="KW-1185">Reference proteome</keyword>
<reference evidence="7 8" key="1">
    <citation type="submission" date="2016-09" db="EMBL/GenBank/DDBJ databases">
        <authorList>
            <person name="Capua I."/>
            <person name="De Benedictis P."/>
            <person name="Joannis T."/>
            <person name="Lombin L.H."/>
            <person name="Cattoli G."/>
        </authorList>
    </citation>
    <scope>NUCLEOTIDE SEQUENCE [LARGE SCALE GENOMIC DNA]</scope>
    <source>
        <strain evidence="7 8">A7P-90m</strain>
    </source>
</reference>
<dbReference type="InterPro" id="IPR013766">
    <property type="entry name" value="Thioredoxin_domain"/>
</dbReference>
<evidence type="ECO:0000256" key="3">
    <source>
        <dbReference type="ARBA" id="ARBA00023157"/>
    </source>
</evidence>
<dbReference type="Pfam" id="PF14289">
    <property type="entry name" value="DUF4369"/>
    <property type="match status" value="1"/>
</dbReference>
<dbReference type="AlphaFoldDB" id="A0A1G6PID9"/>
<dbReference type="InterPro" id="IPR036249">
    <property type="entry name" value="Thioredoxin-like_sf"/>
</dbReference>
<evidence type="ECO:0000256" key="1">
    <source>
        <dbReference type="ARBA" id="ARBA00004196"/>
    </source>
</evidence>
<protein>
    <submittedName>
        <fullName evidence="7">Peroxiredoxin</fullName>
    </submittedName>
</protein>